<evidence type="ECO:0000256" key="1">
    <source>
        <dbReference type="SAM" id="SignalP"/>
    </source>
</evidence>
<reference evidence="3" key="1">
    <citation type="submission" date="2023-03" db="EMBL/GenBank/DDBJ databases">
        <title>Chitinimonas shenzhenensis gen. nov., sp. nov., a novel member of family Burkholderiaceae isolated from activated sludge collected in Shen Zhen, China.</title>
        <authorList>
            <person name="Wang X."/>
        </authorList>
    </citation>
    <scope>NUCLEOTIDE SEQUENCE</scope>
    <source>
        <strain evidence="3">DQS-5</strain>
    </source>
</reference>
<evidence type="ECO:0000259" key="2">
    <source>
        <dbReference type="Pfam" id="PF14534"/>
    </source>
</evidence>
<sequence>MNPLTSPGISILAALALAAPALASQKAPVQIKDGLSEPVRAWSRAVEAGDTQALARMNPASTTVFGLDKMVVRGTQNIVASYGGMFKQYQARVTIRDAHYIASGNLVHSWGLFSLRLEPHEGGEAVIVEGRFSDIASRVNGEWQYILDHASFPKTP</sequence>
<feature type="signal peptide" evidence="1">
    <location>
        <begin position="1"/>
        <end position="23"/>
    </location>
</feature>
<name>A0ABT7E269_9NEIS</name>
<dbReference type="Proteomes" id="UP001172778">
    <property type="component" value="Unassembled WGS sequence"/>
</dbReference>
<feature type="domain" description="DUF4440" evidence="2">
    <location>
        <begin position="39"/>
        <end position="144"/>
    </location>
</feature>
<gene>
    <name evidence="3" type="ORF">PZA18_20385</name>
</gene>
<keyword evidence="1" id="KW-0732">Signal</keyword>
<dbReference type="RefSeq" id="WP_284102720.1">
    <property type="nucleotide sequence ID" value="NZ_JARRAF010000037.1"/>
</dbReference>
<evidence type="ECO:0000313" key="4">
    <source>
        <dbReference type="Proteomes" id="UP001172778"/>
    </source>
</evidence>
<feature type="chain" id="PRO_5047177596" evidence="1">
    <location>
        <begin position="24"/>
        <end position="156"/>
    </location>
</feature>
<dbReference type="Pfam" id="PF14534">
    <property type="entry name" value="DUF4440"/>
    <property type="match status" value="1"/>
</dbReference>
<dbReference type="EMBL" id="JARRAF010000037">
    <property type="protein sequence ID" value="MDK2126401.1"/>
    <property type="molecule type" value="Genomic_DNA"/>
</dbReference>
<dbReference type="Gene3D" id="3.10.450.50">
    <property type="match status" value="1"/>
</dbReference>
<dbReference type="InterPro" id="IPR027843">
    <property type="entry name" value="DUF4440"/>
</dbReference>
<accession>A0ABT7E269</accession>
<comment type="caution">
    <text evidence="3">The sequence shown here is derived from an EMBL/GenBank/DDBJ whole genome shotgun (WGS) entry which is preliminary data.</text>
</comment>
<dbReference type="SUPFAM" id="SSF54427">
    <property type="entry name" value="NTF2-like"/>
    <property type="match status" value="1"/>
</dbReference>
<proteinExistence type="predicted"/>
<organism evidence="3 4">
    <name type="scientific">Parachitinimonas caeni</name>
    <dbReference type="NCBI Taxonomy" id="3031301"/>
    <lineage>
        <taxon>Bacteria</taxon>
        <taxon>Pseudomonadati</taxon>
        <taxon>Pseudomonadota</taxon>
        <taxon>Betaproteobacteria</taxon>
        <taxon>Neisseriales</taxon>
        <taxon>Chitinibacteraceae</taxon>
        <taxon>Parachitinimonas</taxon>
    </lineage>
</organism>
<keyword evidence="4" id="KW-1185">Reference proteome</keyword>
<evidence type="ECO:0000313" key="3">
    <source>
        <dbReference type="EMBL" id="MDK2126401.1"/>
    </source>
</evidence>
<protein>
    <submittedName>
        <fullName evidence="3">DUF4440 domain-containing protein</fullName>
    </submittedName>
</protein>
<dbReference type="InterPro" id="IPR032710">
    <property type="entry name" value="NTF2-like_dom_sf"/>
</dbReference>